<proteinExistence type="predicted"/>
<gene>
    <name evidence="1" type="ORF">WAB15_32690</name>
</gene>
<sequence>MTLSPELLLDMAAQRLRTARPELSGRLDLSSPRALRAAKGRIAALDGPDGTDGALVVCVVSRFDLHNWVRETCRFALGLPADEIAAWRRSFTRTVYLSGRPDNLRQRFAFGHIGDDGAVAWTRPAPDAATATLRRLLKTFNGPQPLTSWQPTTVEIPAIAPAGRAPIHRAAYVATAKATVATVLVQLNHLLAEAVMDGLIAGGDRLTVRAVPRLTGVGEPFAALRIDTDTHRPDELQAYAGLTEETHLAPAH</sequence>
<accession>A0ABZ2QZ65</accession>
<dbReference type="EMBL" id="CP147982">
    <property type="protein sequence ID" value="WXK80388.1"/>
    <property type="molecule type" value="Genomic_DNA"/>
</dbReference>
<dbReference type="InterPro" id="IPR045754">
    <property type="entry name" value="DUF6182"/>
</dbReference>
<name>A0ABZ2QZ65_9ACTN</name>
<evidence type="ECO:0000313" key="2">
    <source>
        <dbReference type="Proteomes" id="UP001626628"/>
    </source>
</evidence>
<reference evidence="1 2" key="1">
    <citation type="submission" date="2024-03" db="EMBL/GenBank/DDBJ databases">
        <title>The complete genome of Streptomyces sirii sp.nov.</title>
        <authorList>
            <person name="Zakalyukina Y.V."/>
            <person name="Belik A.R."/>
            <person name="Biryukov M.V."/>
            <person name="Baturina O.A."/>
            <person name="Kabilov M.R."/>
        </authorList>
    </citation>
    <scope>NUCLEOTIDE SEQUENCE [LARGE SCALE GENOMIC DNA]</scope>
    <source>
        <strain evidence="1 2">BP-8</strain>
    </source>
</reference>
<organism evidence="1 2">
    <name type="scientific">Streptomyces sirii</name>
    <dbReference type="NCBI Taxonomy" id="3127701"/>
    <lineage>
        <taxon>Bacteria</taxon>
        <taxon>Bacillati</taxon>
        <taxon>Actinomycetota</taxon>
        <taxon>Actinomycetes</taxon>
        <taxon>Kitasatosporales</taxon>
        <taxon>Streptomycetaceae</taxon>
        <taxon>Streptomyces</taxon>
    </lineage>
</organism>
<dbReference type="RefSeq" id="WP_407288450.1">
    <property type="nucleotide sequence ID" value="NZ_CP147982.1"/>
</dbReference>
<dbReference type="Proteomes" id="UP001626628">
    <property type="component" value="Chromosome"/>
</dbReference>
<evidence type="ECO:0000313" key="1">
    <source>
        <dbReference type="EMBL" id="WXK80388.1"/>
    </source>
</evidence>
<protein>
    <submittedName>
        <fullName evidence="1">DUF6182 family protein</fullName>
    </submittedName>
</protein>
<dbReference type="Pfam" id="PF19680">
    <property type="entry name" value="DUF6182"/>
    <property type="match status" value="1"/>
</dbReference>
<keyword evidence="2" id="KW-1185">Reference proteome</keyword>